<evidence type="ECO:0000256" key="1">
    <source>
        <dbReference type="ARBA" id="ARBA00004496"/>
    </source>
</evidence>
<dbReference type="InterPro" id="IPR030045">
    <property type="entry name" value="CTNNAL1"/>
</dbReference>
<keyword evidence="3" id="KW-0963">Cytoplasm</keyword>
<dbReference type="AlphaFoldDB" id="B4GD00"/>
<dbReference type="HOGENOM" id="CLU_015314_4_0_1"/>
<dbReference type="SUPFAM" id="SSF47220">
    <property type="entry name" value="alpha-catenin/vinculin-like"/>
    <property type="match status" value="3"/>
</dbReference>
<dbReference type="InterPro" id="IPR036723">
    <property type="entry name" value="Alpha-catenin/vinculin-like_sf"/>
</dbReference>
<accession>B4GD00</accession>
<dbReference type="GO" id="GO:0005737">
    <property type="term" value="C:cytoplasm"/>
    <property type="evidence" value="ECO:0007669"/>
    <property type="project" value="UniProtKB-SubCell"/>
</dbReference>
<dbReference type="PANTHER" id="PTHR46342:SF1">
    <property type="entry name" value="ALPHA-CATULIN"/>
    <property type="match status" value="1"/>
</dbReference>
<sequence length="675" mass="76017">MYEAAKEARDAGKSIERLCEISPLSGMELRHNIEPLKDYGAIILAARSLLSSVTRILLLVDIIVVKKLLTAKKRASESLEKLESVMNFTEFVRAFSVFGTEMIELAYLTGHHRNSVKEERRRAQMFSARQILEKSIAILLTSSKNSLIHSDCVIVKENRDTVFCQIRRAMDLIHFVVKDSIFDSAKHMPYDKQASNPHYENESIYTTIKRIINLIKRYKFQMSYYDSNTEGNNNSDSYFNFLDDDLWKSEKNLAPSGGGGVGGGGGGRIINNTNFRKHLNSESMDMREELTLAFEKLFEKAHDFTDSPYISHNHRKNILTYCDNCKLEFDMYLNAIMKDQHENVGVQVKGGREPELGMLRSLEELCKQLVISVSSQIEDFNESLKICSKLVKSFHVLATAYDIDNLNQRSTKFHDCCDHIFDICKLLQHIAPTERLQVQAKCLAINLRIYGPQVFIAAKIKCEATDKLSKSGVPATDDGEMVEFSGLEGKNNGDLSTYQSKWGDDLSDDNDILKRAKNMSAMAFLMYQFTKGNGSLRTTQDLFTQAEYFAEEANRLYKVLRHFSYQVPASDNKKDLLNILDRVPTFVQALQFTVKDHTVGKAATFVKVDHVIRETKNLMNVINKVVSKCFECANKYKLNLTGITGGLTSGAVGGENLAGGMCDSKGTISSSEGSI</sequence>
<dbReference type="SMR" id="B4GD00"/>
<evidence type="ECO:0000256" key="3">
    <source>
        <dbReference type="ARBA" id="ARBA00022490"/>
    </source>
</evidence>
<dbReference type="OMA" id="LAGGMCD"/>
<dbReference type="GO" id="GO:0051015">
    <property type="term" value="F:actin filament binding"/>
    <property type="evidence" value="ECO:0007669"/>
    <property type="project" value="InterPro"/>
</dbReference>
<proteinExistence type="inferred from homology"/>
<name>B4GD00_DROPE</name>
<dbReference type="EMBL" id="CH479181">
    <property type="protein sequence ID" value="EDW31538.1"/>
    <property type="molecule type" value="Genomic_DNA"/>
</dbReference>
<gene>
    <name evidence="4" type="primary">Dper\GL11185</name>
    <name evidence="4" type="ORF">Dper_GL11185</name>
</gene>
<dbReference type="PhylomeDB" id="B4GD00"/>
<reference evidence="4 5" key="1">
    <citation type="journal article" date="2007" name="Nature">
        <title>Evolution of genes and genomes on the Drosophila phylogeny.</title>
        <authorList>
            <consortium name="Drosophila 12 Genomes Consortium"/>
            <person name="Clark A.G."/>
            <person name="Eisen M.B."/>
            <person name="Smith D.R."/>
            <person name="Bergman C.M."/>
            <person name="Oliver B."/>
            <person name="Markow T.A."/>
            <person name="Kaufman T.C."/>
            <person name="Kellis M."/>
            <person name="Gelbart W."/>
            <person name="Iyer V.N."/>
            <person name="Pollard D.A."/>
            <person name="Sackton T.B."/>
            <person name="Larracuente A.M."/>
            <person name="Singh N.D."/>
            <person name="Abad J.P."/>
            <person name="Abt D.N."/>
            <person name="Adryan B."/>
            <person name="Aguade M."/>
            <person name="Akashi H."/>
            <person name="Anderson W.W."/>
            <person name="Aquadro C.F."/>
            <person name="Ardell D.H."/>
            <person name="Arguello R."/>
            <person name="Artieri C.G."/>
            <person name="Barbash D.A."/>
            <person name="Barker D."/>
            <person name="Barsanti P."/>
            <person name="Batterham P."/>
            <person name="Batzoglou S."/>
            <person name="Begun D."/>
            <person name="Bhutkar A."/>
            <person name="Blanco E."/>
            <person name="Bosak S.A."/>
            <person name="Bradley R.K."/>
            <person name="Brand A.D."/>
            <person name="Brent M.R."/>
            <person name="Brooks A.N."/>
            <person name="Brown R.H."/>
            <person name="Butlin R.K."/>
            <person name="Caggese C."/>
            <person name="Calvi B.R."/>
            <person name="Bernardo de Carvalho A."/>
            <person name="Caspi A."/>
            <person name="Castrezana S."/>
            <person name="Celniker S.E."/>
            <person name="Chang J.L."/>
            <person name="Chapple C."/>
            <person name="Chatterji S."/>
            <person name="Chinwalla A."/>
            <person name="Civetta A."/>
            <person name="Clifton S.W."/>
            <person name="Comeron J.M."/>
            <person name="Costello J.C."/>
            <person name="Coyne J.A."/>
            <person name="Daub J."/>
            <person name="David R.G."/>
            <person name="Delcher A.L."/>
            <person name="Delehaunty K."/>
            <person name="Do C.B."/>
            <person name="Ebling H."/>
            <person name="Edwards K."/>
            <person name="Eickbush T."/>
            <person name="Evans J.D."/>
            <person name="Filipski A."/>
            <person name="Findeiss S."/>
            <person name="Freyhult E."/>
            <person name="Fulton L."/>
            <person name="Fulton R."/>
            <person name="Garcia A.C."/>
            <person name="Gardiner A."/>
            <person name="Garfield D.A."/>
            <person name="Garvin B.E."/>
            <person name="Gibson G."/>
            <person name="Gilbert D."/>
            <person name="Gnerre S."/>
            <person name="Godfrey J."/>
            <person name="Good R."/>
            <person name="Gotea V."/>
            <person name="Gravely B."/>
            <person name="Greenberg A.J."/>
            <person name="Griffiths-Jones S."/>
            <person name="Gross S."/>
            <person name="Guigo R."/>
            <person name="Gustafson E.A."/>
            <person name="Haerty W."/>
            <person name="Hahn M.W."/>
            <person name="Halligan D.L."/>
            <person name="Halpern A.L."/>
            <person name="Halter G.M."/>
            <person name="Han M.V."/>
            <person name="Heger A."/>
            <person name="Hillier L."/>
            <person name="Hinrichs A.S."/>
            <person name="Holmes I."/>
            <person name="Hoskins R.A."/>
            <person name="Hubisz M.J."/>
            <person name="Hultmark D."/>
            <person name="Huntley M.A."/>
            <person name="Jaffe D.B."/>
            <person name="Jagadeeshan S."/>
            <person name="Jeck W.R."/>
            <person name="Johnson J."/>
            <person name="Jones C.D."/>
            <person name="Jordan W.C."/>
            <person name="Karpen G.H."/>
            <person name="Kataoka E."/>
            <person name="Keightley P.D."/>
            <person name="Kheradpour P."/>
            <person name="Kirkness E.F."/>
            <person name="Koerich L.B."/>
            <person name="Kristiansen K."/>
            <person name="Kudrna D."/>
            <person name="Kulathinal R.J."/>
            <person name="Kumar S."/>
            <person name="Kwok R."/>
            <person name="Lander E."/>
            <person name="Langley C.H."/>
            <person name="Lapoint R."/>
            <person name="Lazzaro B.P."/>
            <person name="Lee S.J."/>
            <person name="Levesque L."/>
            <person name="Li R."/>
            <person name="Lin C.F."/>
            <person name="Lin M.F."/>
            <person name="Lindblad-Toh K."/>
            <person name="Llopart A."/>
            <person name="Long M."/>
            <person name="Low L."/>
            <person name="Lozovsky E."/>
            <person name="Lu J."/>
            <person name="Luo M."/>
            <person name="Machado C.A."/>
            <person name="Makalowski W."/>
            <person name="Marzo M."/>
            <person name="Matsuda M."/>
            <person name="Matzkin L."/>
            <person name="McAllister B."/>
            <person name="McBride C.S."/>
            <person name="McKernan B."/>
            <person name="McKernan K."/>
            <person name="Mendez-Lago M."/>
            <person name="Minx P."/>
            <person name="Mollenhauer M.U."/>
            <person name="Montooth K."/>
            <person name="Mount S.M."/>
            <person name="Mu X."/>
            <person name="Myers E."/>
            <person name="Negre B."/>
            <person name="Newfeld S."/>
            <person name="Nielsen R."/>
            <person name="Noor M.A."/>
            <person name="O'Grady P."/>
            <person name="Pachter L."/>
            <person name="Papaceit M."/>
            <person name="Parisi M.J."/>
            <person name="Parisi M."/>
            <person name="Parts L."/>
            <person name="Pedersen J.S."/>
            <person name="Pesole G."/>
            <person name="Phillippy A.M."/>
            <person name="Ponting C.P."/>
            <person name="Pop M."/>
            <person name="Porcelli D."/>
            <person name="Powell J.R."/>
            <person name="Prohaska S."/>
            <person name="Pruitt K."/>
            <person name="Puig M."/>
            <person name="Quesneville H."/>
            <person name="Ram K.R."/>
            <person name="Rand D."/>
            <person name="Rasmussen M.D."/>
            <person name="Reed L.K."/>
            <person name="Reenan R."/>
            <person name="Reily A."/>
            <person name="Remington K.A."/>
            <person name="Rieger T.T."/>
            <person name="Ritchie M.G."/>
            <person name="Robin C."/>
            <person name="Rogers Y.H."/>
            <person name="Rohde C."/>
            <person name="Rozas J."/>
            <person name="Rubenfield M.J."/>
            <person name="Ruiz A."/>
            <person name="Russo S."/>
            <person name="Salzberg S.L."/>
            <person name="Sanchez-Gracia A."/>
            <person name="Saranga D.J."/>
            <person name="Sato H."/>
            <person name="Schaeffer S.W."/>
            <person name="Schatz M.C."/>
            <person name="Schlenke T."/>
            <person name="Schwartz R."/>
            <person name="Segarra C."/>
            <person name="Singh R.S."/>
            <person name="Sirot L."/>
            <person name="Sirota M."/>
            <person name="Sisneros N.B."/>
            <person name="Smith C.D."/>
            <person name="Smith T.F."/>
            <person name="Spieth J."/>
            <person name="Stage D.E."/>
            <person name="Stark A."/>
            <person name="Stephan W."/>
            <person name="Strausberg R.L."/>
            <person name="Strempel S."/>
            <person name="Sturgill D."/>
            <person name="Sutton G."/>
            <person name="Sutton G.G."/>
            <person name="Tao W."/>
            <person name="Teichmann S."/>
            <person name="Tobari Y.N."/>
            <person name="Tomimura Y."/>
            <person name="Tsolas J.M."/>
            <person name="Valente V.L."/>
            <person name="Venter E."/>
            <person name="Venter J.C."/>
            <person name="Vicario S."/>
            <person name="Vieira F.G."/>
            <person name="Vilella A.J."/>
            <person name="Villasante A."/>
            <person name="Walenz B."/>
            <person name="Wang J."/>
            <person name="Wasserman M."/>
            <person name="Watts T."/>
            <person name="Wilson D."/>
            <person name="Wilson R.K."/>
            <person name="Wing R.A."/>
            <person name="Wolfner M.F."/>
            <person name="Wong A."/>
            <person name="Wong G.K."/>
            <person name="Wu C.I."/>
            <person name="Wu G."/>
            <person name="Yamamoto D."/>
            <person name="Yang H.P."/>
            <person name="Yang S.P."/>
            <person name="Yorke J.A."/>
            <person name="Yoshida K."/>
            <person name="Zdobnov E."/>
            <person name="Zhang P."/>
            <person name="Zhang Y."/>
            <person name="Zimin A.V."/>
            <person name="Baldwin J."/>
            <person name="Abdouelleil A."/>
            <person name="Abdulkadir J."/>
            <person name="Abebe A."/>
            <person name="Abera B."/>
            <person name="Abreu J."/>
            <person name="Acer S.C."/>
            <person name="Aftuck L."/>
            <person name="Alexander A."/>
            <person name="An P."/>
            <person name="Anderson E."/>
            <person name="Anderson S."/>
            <person name="Arachi H."/>
            <person name="Azer M."/>
            <person name="Bachantsang P."/>
            <person name="Barry A."/>
            <person name="Bayul T."/>
            <person name="Berlin A."/>
            <person name="Bessette D."/>
            <person name="Bloom T."/>
            <person name="Blye J."/>
            <person name="Boguslavskiy L."/>
            <person name="Bonnet C."/>
            <person name="Boukhgalter B."/>
            <person name="Bourzgui I."/>
            <person name="Brown A."/>
            <person name="Cahill P."/>
            <person name="Channer S."/>
            <person name="Cheshatsang Y."/>
            <person name="Chuda L."/>
            <person name="Citroen M."/>
            <person name="Collymore A."/>
            <person name="Cooke P."/>
            <person name="Costello M."/>
            <person name="D'Aco K."/>
            <person name="Daza R."/>
            <person name="De Haan G."/>
            <person name="DeGray S."/>
            <person name="DeMaso C."/>
            <person name="Dhargay N."/>
            <person name="Dooley K."/>
            <person name="Dooley E."/>
            <person name="Doricent M."/>
            <person name="Dorje P."/>
            <person name="Dorjee K."/>
            <person name="Dupes A."/>
            <person name="Elong R."/>
            <person name="Falk J."/>
            <person name="Farina A."/>
            <person name="Faro S."/>
            <person name="Ferguson D."/>
            <person name="Fisher S."/>
            <person name="Foley C.D."/>
            <person name="Franke A."/>
            <person name="Friedrich D."/>
            <person name="Gadbois L."/>
            <person name="Gearin G."/>
            <person name="Gearin C.R."/>
            <person name="Giannoukos G."/>
            <person name="Goode T."/>
            <person name="Graham J."/>
            <person name="Grandbois E."/>
            <person name="Grewal S."/>
            <person name="Gyaltsen K."/>
            <person name="Hafez N."/>
            <person name="Hagos B."/>
            <person name="Hall J."/>
            <person name="Henson C."/>
            <person name="Hollinger A."/>
            <person name="Honan T."/>
            <person name="Huard M.D."/>
            <person name="Hughes L."/>
            <person name="Hurhula B."/>
            <person name="Husby M.E."/>
            <person name="Kamat A."/>
            <person name="Kanga B."/>
            <person name="Kashin S."/>
            <person name="Khazanovich D."/>
            <person name="Kisner P."/>
            <person name="Lance K."/>
            <person name="Lara M."/>
            <person name="Lee W."/>
            <person name="Lennon N."/>
            <person name="Letendre F."/>
            <person name="LeVine R."/>
            <person name="Lipovsky A."/>
            <person name="Liu X."/>
            <person name="Liu J."/>
            <person name="Liu S."/>
            <person name="Lokyitsang T."/>
            <person name="Lokyitsang Y."/>
            <person name="Lubonja R."/>
            <person name="Lui A."/>
            <person name="MacDonald P."/>
            <person name="Magnisalis V."/>
            <person name="Maru K."/>
            <person name="Matthews C."/>
            <person name="McCusker W."/>
            <person name="McDonough S."/>
            <person name="Mehta T."/>
            <person name="Meldrim J."/>
            <person name="Meneus L."/>
            <person name="Mihai O."/>
            <person name="Mihalev A."/>
            <person name="Mihova T."/>
            <person name="Mittelman R."/>
            <person name="Mlenga V."/>
            <person name="Montmayeur A."/>
            <person name="Mulrain L."/>
            <person name="Navidi A."/>
            <person name="Naylor J."/>
            <person name="Negash T."/>
            <person name="Nguyen T."/>
            <person name="Nguyen N."/>
            <person name="Nicol R."/>
            <person name="Norbu C."/>
            <person name="Norbu N."/>
            <person name="Novod N."/>
            <person name="O'Neill B."/>
            <person name="Osman S."/>
            <person name="Markiewicz E."/>
            <person name="Oyono O.L."/>
            <person name="Patti C."/>
            <person name="Phunkhang P."/>
            <person name="Pierre F."/>
            <person name="Priest M."/>
            <person name="Raghuraman S."/>
            <person name="Rege F."/>
            <person name="Reyes R."/>
            <person name="Rise C."/>
            <person name="Rogov P."/>
            <person name="Ross K."/>
            <person name="Ryan E."/>
            <person name="Settipalli S."/>
            <person name="Shea T."/>
            <person name="Sherpa N."/>
            <person name="Shi L."/>
            <person name="Shih D."/>
            <person name="Sparrow T."/>
            <person name="Spaulding J."/>
            <person name="Stalker J."/>
            <person name="Stange-Thomann N."/>
            <person name="Stavropoulos S."/>
            <person name="Stone C."/>
            <person name="Strader C."/>
            <person name="Tesfaye S."/>
            <person name="Thomson T."/>
            <person name="Thoulutsang Y."/>
            <person name="Thoulutsang D."/>
            <person name="Topham K."/>
            <person name="Topping I."/>
            <person name="Tsamla T."/>
            <person name="Vassiliev H."/>
            <person name="Vo A."/>
            <person name="Wangchuk T."/>
            <person name="Wangdi T."/>
            <person name="Weiand M."/>
            <person name="Wilkinson J."/>
            <person name="Wilson A."/>
            <person name="Yadav S."/>
            <person name="Young G."/>
            <person name="Yu Q."/>
            <person name="Zembek L."/>
            <person name="Zhong D."/>
            <person name="Zimmer A."/>
            <person name="Zwirko Z."/>
            <person name="Jaffe D.B."/>
            <person name="Alvarez P."/>
            <person name="Brockman W."/>
            <person name="Butler J."/>
            <person name="Chin C."/>
            <person name="Gnerre S."/>
            <person name="Grabherr M."/>
            <person name="Kleber M."/>
            <person name="Mauceli E."/>
            <person name="MacCallum I."/>
        </authorList>
    </citation>
    <scope>NUCLEOTIDE SEQUENCE [LARGE SCALE GENOMIC DNA]</scope>
    <source>
        <strain evidence="5">MSH-3 / Tucson 14011-0111.49</strain>
    </source>
</reference>
<evidence type="ECO:0000256" key="2">
    <source>
        <dbReference type="ARBA" id="ARBA00008376"/>
    </source>
</evidence>
<evidence type="ECO:0000313" key="4">
    <source>
        <dbReference type="EMBL" id="EDW31538.1"/>
    </source>
</evidence>
<organism evidence="5">
    <name type="scientific">Drosophila persimilis</name>
    <name type="common">Fruit fly</name>
    <dbReference type="NCBI Taxonomy" id="7234"/>
    <lineage>
        <taxon>Eukaryota</taxon>
        <taxon>Metazoa</taxon>
        <taxon>Ecdysozoa</taxon>
        <taxon>Arthropoda</taxon>
        <taxon>Hexapoda</taxon>
        <taxon>Insecta</taxon>
        <taxon>Pterygota</taxon>
        <taxon>Neoptera</taxon>
        <taxon>Endopterygota</taxon>
        <taxon>Diptera</taxon>
        <taxon>Brachycera</taxon>
        <taxon>Muscomorpha</taxon>
        <taxon>Ephydroidea</taxon>
        <taxon>Drosophilidae</taxon>
        <taxon>Drosophila</taxon>
        <taxon>Sophophora</taxon>
    </lineage>
</organism>
<evidence type="ECO:0000313" key="5">
    <source>
        <dbReference type="Proteomes" id="UP000008744"/>
    </source>
</evidence>
<dbReference type="PANTHER" id="PTHR46342">
    <property type="entry name" value="ALPHA-CATULIN"/>
    <property type="match status" value="1"/>
</dbReference>
<dbReference type="OrthoDB" id="9933814at2759"/>
<dbReference type="STRING" id="7234.B4GD00"/>
<dbReference type="GO" id="GO:0007155">
    <property type="term" value="P:cell adhesion"/>
    <property type="evidence" value="ECO:0007669"/>
    <property type="project" value="InterPro"/>
</dbReference>
<dbReference type="GO" id="GO:0071944">
    <property type="term" value="C:cell periphery"/>
    <property type="evidence" value="ECO:0007669"/>
    <property type="project" value="UniProtKB-ARBA"/>
</dbReference>
<comment type="similarity">
    <text evidence="2">Belongs to the vinculin/alpha-catenin family.</text>
</comment>
<dbReference type="InterPro" id="IPR006077">
    <property type="entry name" value="Vinculin/catenin"/>
</dbReference>
<keyword evidence="5" id="KW-1185">Reference proteome</keyword>
<dbReference type="Gene3D" id="1.20.120.230">
    <property type="entry name" value="Alpha-catenin/vinculin-like"/>
    <property type="match status" value="4"/>
</dbReference>
<comment type="subcellular location">
    <subcellularLocation>
        <location evidence="1">Cytoplasm</location>
    </subcellularLocation>
</comment>
<protein>
    <submittedName>
        <fullName evidence="4">GL11185</fullName>
    </submittedName>
</protein>
<dbReference type="Pfam" id="PF01044">
    <property type="entry name" value="Vinculin"/>
    <property type="match status" value="2"/>
</dbReference>
<dbReference type="eggNOG" id="KOG3681">
    <property type="taxonomic scope" value="Eukaryota"/>
</dbReference>
<dbReference type="Proteomes" id="UP000008744">
    <property type="component" value="Unassembled WGS sequence"/>
</dbReference>
<dbReference type="GO" id="GO:0007266">
    <property type="term" value="P:Rho protein signal transduction"/>
    <property type="evidence" value="ECO:0007669"/>
    <property type="project" value="InterPro"/>
</dbReference>